<dbReference type="InterPro" id="IPR013783">
    <property type="entry name" value="Ig-like_fold"/>
</dbReference>
<dbReference type="GO" id="GO:0005975">
    <property type="term" value="P:carbohydrate metabolic process"/>
    <property type="evidence" value="ECO:0007669"/>
    <property type="project" value="InterPro"/>
</dbReference>
<dbReference type="Pfam" id="PF17390">
    <property type="entry name" value="Bac_rhamnosid_C"/>
    <property type="match status" value="1"/>
</dbReference>
<feature type="domain" description="Bacterial alpha-L-rhamnosidase N-terminal" evidence="5">
    <location>
        <begin position="164"/>
        <end position="332"/>
    </location>
</feature>
<dbReference type="Pfam" id="PF05592">
    <property type="entry name" value="Bac_rhamnosid"/>
    <property type="match status" value="1"/>
</dbReference>
<keyword evidence="9" id="KW-1185">Reference proteome</keyword>
<dbReference type="InterPro" id="IPR035398">
    <property type="entry name" value="Bac_rhamnosid_C"/>
</dbReference>
<accession>A0A4Q0NTQ0</accession>
<keyword evidence="3" id="KW-0378">Hydrolase</keyword>
<sequence length="878" mass="100629">MPKIDKLFVALLIAFLPLKSFCKKQPLVSLQCEYLSNPLGIDLEKPRLMWQINSKKPQQQQAYRIVVASSLQKLNTDSALVWDSGKVKADDQIVYYDGAPLMAHKRYYWKVEIWTTQEKIVSEPTWFETAKMASSDWKGSWITDTHDKEFEPSPRFRTVFNAQKPIAEARCYISGLGYYQLYLNGEIIGKSSLNPGFTDYSKRILYNTYDVTEALQKGANCIAVQLGNGWFNEQTPTVWNFHLAPWRERPQLLCEVLITYSDGEQEVIKSDVSWKTNKGPVRFDNIHVGTTYDALLEQPGWNTVNFKESWKESTLANAPAKLIESQKMPLIAETDRYAPVSVTKINDTCYVYDMGINTAGITEFRIKGQKGTRVMLRHAEMLDSSGNIDQRNINMHLRPRNEREIIQSDVYILKGEGEEVFKPEFTYHGFQYVEITSDHPIPQENIHLQGIKMHSDVDEIGSFTSSSELLNKILAICKNSYLSNLYSLPTDCPTREKNGWMADGFMVQEAGMLNYDSNTIYAKWVKDMVDAQEDTGNMPGIVPTSHEWNSDWAGPIWDAAIFIVPMNLYDYYEDKESVRNIYASAQKYLNYLETEENEKGLLSSGLGDWLYYKAETSTDFMVTVYYYWDNILMARMAHILEKNADEAKYLKKAEDLKKIINNEFFDEGKMAYANETQLSYALPLYMNLVPKKYESQLAENLNKKIKDNDYYLDYGFIGSLIVPEVLSNYGYAETVFKMVTQENMPSWGNWVLKEDATSLYETWDINRNIGDASRNHPSMGAIAAWMYKTLAGITKAEKTPAFKEIHIQPAFIPQLDFVKASYKSQYGLITSEWTRTGKKIKFKVTIPASCSAKIVLPKETKTVNGGSYTFTLNTVDLE</sequence>
<evidence type="ECO:0000259" key="5">
    <source>
        <dbReference type="Pfam" id="PF08531"/>
    </source>
</evidence>
<dbReference type="EMBL" id="QOVI01000004">
    <property type="protein sequence ID" value="RXG13961.1"/>
    <property type="molecule type" value="Genomic_DNA"/>
</dbReference>
<dbReference type="InterPro" id="IPR035396">
    <property type="entry name" value="Bac_rhamnosid6H"/>
</dbReference>
<dbReference type="InterPro" id="IPR008902">
    <property type="entry name" value="Rhamnosid_concanavalin"/>
</dbReference>
<dbReference type="InterPro" id="IPR008928">
    <property type="entry name" value="6-hairpin_glycosidase_sf"/>
</dbReference>
<dbReference type="Pfam" id="PF17389">
    <property type="entry name" value="Bac_rhamnosid6H"/>
    <property type="match status" value="1"/>
</dbReference>
<evidence type="ECO:0000256" key="1">
    <source>
        <dbReference type="ARBA" id="ARBA00001445"/>
    </source>
</evidence>
<proteinExistence type="predicted"/>
<dbReference type="Pfam" id="PF25788">
    <property type="entry name" value="Ig_Rha78A_N"/>
    <property type="match status" value="1"/>
</dbReference>
<dbReference type="Gene3D" id="2.60.120.260">
    <property type="entry name" value="Galactose-binding domain-like"/>
    <property type="match status" value="2"/>
</dbReference>
<evidence type="ECO:0000256" key="2">
    <source>
        <dbReference type="ARBA" id="ARBA00012652"/>
    </source>
</evidence>
<evidence type="ECO:0000259" key="6">
    <source>
        <dbReference type="Pfam" id="PF17389"/>
    </source>
</evidence>
<dbReference type="GO" id="GO:0030596">
    <property type="term" value="F:alpha-L-rhamnosidase activity"/>
    <property type="evidence" value="ECO:0007669"/>
    <property type="project" value="UniProtKB-EC"/>
</dbReference>
<evidence type="ECO:0000259" key="4">
    <source>
        <dbReference type="Pfam" id="PF05592"/>
    </source>
</evidence>
<organism evidence="8 9">
    <name type="scientific">Leeuwenhoekiella aestuarii</name>
    <dbReference type="NCBI Taxonomy" id="2249426"/>
    <lineage>
        <taxon>Bacteria</taxon>
        <taxon>Pseudomonadati</taxon>
        <taxon>Bacteroidota</taxon>
        <taxon>Flavobacteriia</taxon>
        <taxon>Flavobacteriales</taxon>
        <taxon>Flavobacteriaceae</taxon>
        <taxon>Leeuwenhoekiella</taxon>
    </lineage>
</organism>
<evidence type="ECO:0000313" key="9">
    <source>
        <dbReference type="Proteomes" id="UP000289821"/>
    </source>
</evidence>
<dbReference type="InterPro" id="IPR016007">
    <property type="entry name" value="Alpha_rhamnosid"/>
</dbReference>
<gene>
    <name evidence="8" type="ORF">DSM04_10465</name>
</gene>
<dbReference type="PIRSF" id="PIRSF010631">
    <property type="entry name" value="A-rhamnsds"/>
    <property type="match status" value="1"/>
</dbReference>
<name>A0A4Q0NTQ0_9FLAO</name>
<comment type="catalytic activity">
    <reaction evidence="1">
        <text>Hydrolysis of terminal non-reducing alpha-L-rhamnose residues in alpha-L-rhamnosides.</text>
        <dbReference type="EC" id="3.2.1.40"/>
    </reaction>
</comment>
<dbReference type="Gene3D" id="1.50.10.10">
    <property type="match status" value="1"/>
</dbReference>
<evidence type="ECO:0000313" key="8">
    <source>
        <dbReference type="EMBL" id="RXG13961.1"/>
    </source>
</evidence>
<dbReference type="InterPro" id="IPR013737">
    <property type="entry name" value="Bac_rhamnosid_N"/>
</dbReference>
<comment type="caution">
    <text evidence="8">The sequence shown here is derived from an EMBL/GenBank/DDBJ whole genome shotgun (WGS) entry which is preliminary data.</text>
</comment>
<feature type="domain" description="Alpha-L-rhamnosidase C-terminal" evidence="7">
    <location>
        <begin position="794"/>
        <end position="865"/>
    </location>
</feature>
<dbReference type="Pfam" id="PF08531">
    <property type="entry name" value="Bac_rhamnosid_N"/>
    <property type="match status" value="1"/>
</dbReference>
<dbReference type="Proteomes" id="UP000289821">
    <property type="component" value="Unassembled WGS sequence"/>
</dbReference>
<dbReference type="Gene3D" id="2.60.40.10">
    <property type="entry name" value="Immunoglobulins"/>
    <property type="match status" value="1"/>
</dbReference>
<dbReference type="PANTHER" id="PTHR33307">
    <property type="entry name" value="ALPHA-RHAMNOSIDASE (EUROFUNG)"/>
    <property type="match status" value="1"/>
</dbReference>
<evidence type="ECO:0000259" key="7">
    <source>
        <dbReference type="Pfam" id="PF17390"/>
    </source>
</evidence>
<dbReference type="AlphaFoldDB" id="A0A4Q0NTQ0"/>
<feature type="domain" description="Alpha-L-rhamnosidase concanavalin-like" evidence="4">
    <location>
        <begin position="344"/>
        <end position="441"/>
    </location>
</feature>
<dbReference type="InterPro" id="IPR012341">
    <property type="entry name" value="6hp_glycosidase-like_sf"/>
</dbReference>
<dbReference type="PANTHER" id="PTHR33307:SF6">
    <property type="entry name" value="ALPHA-RHAMNOSIDASE (EUROFUNG)-RELATED"/>
    <property type="match status" value="1"/>
</dbReference>
<dbReference type="SUPFAM" id="SSF48208">
    <property type="entry name" value="Six-hairpin glycosidases"/>
    <property type="match status" value="1"/>
</dbReference>
<dbReference type="Gene3D" id="2.60.420.10">
    <property type="entry name" value="Maltose phosphorylase, domain 3"/>
    <property type="match status" value="1"/>
</dbReference>
<feature type="domain" description="Alpha-L-rhamnosidase six-hairpin glycosidase" evidence="6">
    <location>
        <begin position="459"/>
        <end position="789"/>
    </location>
</feature>
<reference evidence="8 9" key="1">
    <citation type="submission" date="2018-07" db="EMBL/GenBank/DDBJ databases">
        <title>Leeuwenhoekiella genomics.</title>
        <authorList>
            <person name="Tahon G."/>
            <person name="Willems A."/>
        </authorList>
    </citation>
    <scope>NUCLEOTIDE SEQUENCE [LARGE SCALE GENOMIC DNA]</scope>
    <source>
        <strain evidence="8 9">R-50232</strain>
    </source>
</reference>
<evidence type="ECO:0000256" key="3">
    <source>
        <dbReference type="ARBA" id="ARBA00022801"/>
    </source>
</evidence>
<dbReference type="EC" id="3.2.1.40" evidence="2"/>
<protein>
    <recommendedName>
        <fullName evidence="2">alpha-L-rhamnosidase</fullName>
        <ecNumber evidence="2">3.2.1.40</ecNumber>
    </recommendedName>
</protein>